<reference evidence="3" key="1">
    <citation type="submission" date="2023-11" db="EMBL/GenBank/DDBJ databases">
        <title>Genome assemblies of two species of porcelain crab, Petrolisthes cinctipes and Petrolisthes manimaculis (Anomura: Porcellanidae).</title>
        <authorList>
            <person name="Angst P."/>
        </authorList>
    </citation>
    <scope>NUCLEOTIDE SEQUENCE</scope>
    <source>
        <strain evidence="3">PB745_02</strain>
        <tissue evidence="3">Gill</tissue>
    </source>
</reference>
<gene>
    <name evidence="3" type="ORF">Pmani_031108</name>
</gene>
<dbReference type="SMART" id="SM00409">
    <property type="entry name" value="IG"/>
    <property type="match status" value="2"/>
</dbReference>
<feature type="compositionally biased region" description="Polar residues" evidence="1">
    <location>
        <begin position="153"/>
        <end position="167"/>
    </location>
</feature>
<comment type="caution">
    <text evidence="3">The sequence shown here is derived from an EMBL/GenBank/DDBJ whole genome shotgun (WGS) entry which is preliminary data.</text>
</comment>
<accession>A0AAE1NWE3</accession>
<evidence type="ECO:0000313" key="4">
    <source>
        <dbReference type="Proteomes" id="UP001292094"/>
    </source>
</evidence>
<name>A0AAE1NWE3_9EUCA</name>
<dbReference type="PANTHER" id="PTHR21261">
    <property type="entry name" value="BEAT PROTEIN"/>
    <property type="match status" value="1"/>
</dbReference>
<dbReference type="InterPro" id="IPR003599">
    <property type="entry name" value="Ig_sub"/>
</dbReference>
<proteinExistence type="predicted"/>
<feature type="domain" description="Immunoglobulin" evidence="2">
    <location>
        <begin position="42"/>
        <end position="267"/>
    </location>
</feature>
<sequence length="398" mass="45169">MPGVSVSWAGQVVQDKPVPWLMLAVLLEITGSIAQVEIRELRVPPVALEGDEVKLWCDYEVEDGSSLYSLKWYKDGTEFYSYHPPAAPIQPSSASRLTHHQHTHYNTHSSYQPSRNTHYTHYKYQSSRNTHHHTHYNYQAIQSSRVTPPHTHPSYQPSRPTHSSYQPSRPIHPSYQPSRPTHPSYQPSHPTHSSYHTSRSTHSRCLHYHTLAGQQHHGLAVDCSVSSEREVVLRGVSVNSSGVYQCEVTGEQPNFRRRTLERTLRVFSEVLAHPQVRGVNERTYYKPGSSLNLTCTSPNTHYTPTLTFTINGHQVLQHHLRRYPNNNNNNNHNTTTTTTTLGLYLDHLSREMFSVGGGVLEVRCTAVFALHSSFTTLTLHNTQHASLHAQGYSYNTGK</sequence>
<evidence type="ECO:0000313" key="3">
    <source>
        <dbReference type="EMBL" id="KAK4296392.1"/>
    </source>
</evidence>
<dbReference type="Gene3D" id="2.60.40.10">
    <property type="entry name" value="Immunoglobulins"/>
    <property type="match status" value="1"/>
</dbReference>
<dbReference type="Proteomes" id="UP001292094">
    <property type="component" value="Unassembled WGS sequence"/>
</dbReference>
<evidence type="ECO:0000259" key="2">
    <source>
        <dbReference type="SMART" id="SM00409"/>
    </source>
</evidence>
<dbReference type="AlphaFoldDB" id="A0AAE1NWE3"/>
<dbReference type="InterPro" id="IPR036179">
    <property type="entry name" value="Ig-like_dom_sf"/>
</dbReference>
<dbReference type="PANTHER" id="PTHR21261:SF15">
    <property type="entry name" value="BEATEN PATH IIIA, ISOFORM D-RELATED"/>
    <property type="match status" value="1"/>
</dbReference>
<keyword evidence="4" id="KW-1185">Reference proteome</keyword>
<dbReference type="SUPFAM" id="SSF48726">
    <property type="entry name" value="Immunoglobulin"/>
    <property type="match status" value="2"/>
</dbReference>
<feature type="region of interest" description="Disordered" evidence="1">
    <location>
        <begin position="90"/>
        <end position="116"/>
    </location>
</feature>
<dbReference type="EMBL" id="JAWZYT010003868">
    <property type="protein sequence ID" value="KAK4296392.1"/>
    <property type="molecule type" value="Genomic_DNA"/>
</dbReference>
<protein>
    <recommendedName>
        <fullName evidence="2">Immunoglobulin domain-containing protein</fullName>
    </recommendedName>
</protein>
<feature type="domain" description="Immunoglobulin" evidence="2">
    <location>
        <begin position="280"/>
        <end position="380"/>
    </location>
</feature>
<feature type="region of interest" description="Disordered" evidence="1">
    <location>
        <begin position="144"/>
        <end position="200"/>
    </location>
</feature>
<evidence type="ECO:0000256" key="1">
    <source>
        <dbReference type="SAM" id="MobiDB-lite"/>
    </source>
</evidence>
<organism evidence="3 4">
    <name type="scientific">Petrolisthes manimaculis</name>
    <dbReference type="NCBI Taxonomy" id="1843537"/>
    <lineage>
        <taxon>Eukaryota</taxon>
        <taxon>Metazoa</taxon>
        <taxon>Ecdysozoa</taxon>
        <taxon>Arthropoda</taxon>
        <taxon>Crustacea</taxon>
        <taxon>Multicrustacea</taxon>
        <taxon>Malacostraca</taxon>
        <taxon>Eumalacostraca</taxon>
        <taxon>Eucarida</taxon>
        <taxon>Decapoda</taxon>
        <taxon>Pleocyemata</taxon>
        <taxon>Anomura</taxon>
        <taxon>Galatheoidea</taxon>
        <taxon>Porcellanidae</taxon>
        <taxon>Petrolisthes</taxon>
    </lineage>
</organism>
<feature type="compositionally biased region" description="Polar residues" evidence="1">
    <location>
        <begin position="106"/>
        <end position="116"/>
    </location>
</feature>
<dbReference type="InterPro" id="IPR013783">
    <property type="entry name" value="Ig-like_fold"/>
</dbReference>
<feature type="compositionally biased region" description="Low complexity" evidence="1">
    <location>
        <begin position="181"/>
        <end position="198"/>
    </location>
</feature>